<accession>A9NSI5</accession>
<protein>
    <recommendedName>
        <fullName evidence="7">Nudix hydrolase domain-containing protein</fullName>
    </recommendedName>
</protein>
<dbReference type="InterPro" id="IPR047198">
    <property type="entry name" value="DDP-like_NUDIX"/>
</dbReference>
<dbReference type="SUPFAM" id="SSF55811">
    <property type="entry name" value="Nudix"/>
    <property type="match status" value="1"/>
</dbReference>
<feature type="compositionally biased region" description="Basic and acidic residues" evidence="6">
    <location>
        <begin position="193"/>
        <end position="215"/>
    </location>
</feature>
<dbReference type="Pfam" id="PF00293">
    <property type="entry name" value="NUDIX"/>
    <property type="match status" value="1"/>
</dbReference>
<dbReference type="GO" id="GO:0016462">
    <property type="term" value="F:pyrophosphatase activity"/>
    <property type="evidence" value="ECO:0007669"/>
    <property type="project" value="InterPro"/>
</dbReference>
<evidence type="ECO:0000256" key="1">
    <source>
        <dbReference type="ARBA" id="ARBA00001946"/>
    </source>
</evidence>
<dbReference type="GO" id="GO:0046872">
    <property type="term" value="F:metal ion binding"/>
    <property type="evidence" value="ECO:0007669"/>
    <property type="project" value="UniProtKB-KW"/>
</dbReference>
<evidence type="ECO:0000259" key="7">
    <source>
        <dbReference type="PROSITE" id="PS51462"/>
    </source>
</evidence>
<name>A9NSI5_PICSI</name>
<dbReference type="InterPro" id="IPR020084">
    <property type="entry name" value="NUDIX_hydrolase_CS"/>
</dbReference>
<dbReference type="CDD" id="cd04666">
    <property type="entry name" value="NUDIX_DIPP2_like_Nudt4"/>
    <property type="match status" value="1"/>
</dbReference>
<reference evidence="8" key="1">
    <citation type="journal article" date="2008" name="BMC Genomics">
        <title>A conifer genomics resource of 200,000 spruce (Picea spp.) ESTs and 6,464 high-quality, sequence-finished full-length cDNAs for Sitka spruce (Picea sitchensis).</title>
        <authorList>
            <person name="Ralph S.G."/>
            <person name="Chun H.J."/>
            <person name="Kolosova N."/>
            <person name="Cooper D."/>
            <person name="Oddy C."/>
            <person name="Ritland C.E."/>
            <person name="Kirkpatrick R."/>
            <person name="Moore R."/>
            <person name="Barber S."/>
            <person name="Holt R.A."/>
            <person name="Jones S.J."/>
            <person name="Marra M.A."/>
            <person name="Douglas C.J."/>
            <person name="Ritland K."/>
            <person name="Bohlmann J."/>
        </authorList>
    </citation>
    <scope>NUCLEOTIDE SEQUENCE</scope>
    <source>
        <tissue evidence="8">Green portion of the leader tissue</tissue>
    </source>
</reference>
<keyword evidence="4" id="KW-0378">Hydrolase</keyword>
<evidence type="ECO:0000256" key="2">
    <source>
        <dbReference type="ARBA" id="ARBA00005582"/>
    </source>
</evidence>
<keyword evidence="3" id="KW-0479">Metal-binding</keyword>
<dbReference type="GO" id="GO:0005737">
    <property type="term" value="C:cytoplasm"/>
    <property type="evidence" value="ECO:0007669"/>
    <property type="project" value="TreeGrafter"/>
</dbReference>
<dbReference type="PANTHER" id="PTHR12629">
    <property type="entry name" value="DIPHOSPHOINOSITOL POLYPHOSPHATE PHOSPHOHYDROLASE"/>
    <property type="match status" value="1"/>
</dbReference>
<comment type="cofactor">
    <cofactor evidence="1">
        <name>Mg(2+)</name>
        <dbReference type="ChEBI" id="CHEBI:18420"/>
    </cofactor>
</comment>
<dbReference type="InterPro" id="IPR015797">
    <property type="entry name" value="NUDIX_hydrolase-like_dom_sf"/>
</dbReference>
<dbReference type="PROSITE" id="PS51462">
    <property type="entry name" value="NUDIX"/>
    <property type="match status" value="1"/>
</dbReference>
<evidence type="ECO:0000256" key="4">
    <source>
        <dbReference type="ARBA" id="ARBA00022801"/>
    </source>
</evidence>
<evidence type="ECO:0000256" key="6">
    <source>
        <dbReference type="SAM" id="MobiDB-lite"/>
    </source>
</evidence>
<evidence type="ECO:0000256" key="3">
    <source>
        <dbReference type="ARBA" id="ARBA00022723"/>
    </source>
</evidence>
<feature type="region of interest" description="Disordered" evidence="6">
    <location>
        <begin position="174"/>
        <end position="232"/>
    </location>
</feature>
<dbReference type="InterPro" id="IPR000086">
    <property type="entry name" value="NUDIX_hydrolase_dom"/>
</dbReference>
<dbReference type="GO" id="GO:0005634">
    <property type="term" value="C:nucleus"/>
    <property type="evidence" value="ECO:0007669"/>
    <property type="project" value="TreeGrafter"/>
</dbReference>
<dbReference type="AlphaFoldDB" id="A9NSI5"/>
<feature type="domain" description="Nudix hydrolase" evidence="7">
    <location>
        <begin position="18"/>
        <end position="164"/>
    </location>
</feature>
<evidence type="ECO:0000256" key="5">
    <source>
        <dbReference type="ARBA" id="ARBA00022842"/>
    </source>
</evidence>
<comment type="similarity">
    <text evidence="2">Belongs to the Nudix hydrolase family.</text>
</comment>
<sequence>MVALVARTGRHRQRYHDGSRLVAGCIPYRYKKTADDCNSNSTETRELEVLMVTPQRRQGLLFPKGGWEDDETKEEAACREALEEAGVKGEIECCLGSWDFMSTGHQKDRNVDGCRKGYMFVLVVTEELESWPEKDARQRKWVTVREARDQCKLQWMCLALDKFEDYLSSKGVSNSSSEFPDESFSDSFSQFSDEEHSQQCRENSECEDEHPRSLIEDIPLLTEESASSSCDE</sequence>
<dbReference type="Gene3D" id="3.90.79.10">
    <property type="entry name" value="Nucleoside Triphosphate Pyrophosphohydrolase"/>
    <property type="match status" value="1"/>
</dbReference>
<dbReference type="PANTHER" id="PTHR12629:SF0">
    <property type="entry name" value="DIPHOSPHOINOSITOL-POLYPHOSPHATE DIPHOSPHATASE"/>
    <property type="match status" value="1"/>
</dbReference>
<evidence type="ECO:0000313" key="8">
    <source>
        <dbReference type="EMBL" id="ABK23596.1"/>
    </source>
</evidence>
<organism evidence="8">
    <name type="scientific">Picea sitchensis</name>
    <name type="common">Sitka spruce</name>
    <name type="synonym">Pinus sitchensis</name>
    <dbReference type="NCBI Taxonomy" id="3332"/>
    <lineage>
        <taxon>Eukaryota</taxon>
        <taxon>Viridiplantae</taxon>
        <taxon>Streptophyta</taxon>
        <taxon>Embryophyta</taxon>
        <taxon>Tracheophyta</taxon>
        <taxon>Spermatophyta</taxon>
        <taxon>Pinopsida</taxon>
        <taxon>Pinidae</taxon>
        <taxon>Conifers I</taxon>
        <taxon>Pinales</taxon>
        <taxon>Pinaceae</taxon>
        <taxon>Picea</taxon>
    </lineage>
</organism>
<keyword evidence="5" id="KW-0460">Magnesium</keyword>
<dbReference type="PROSITE" id="PS00893">
    <property type="entry name" value="NUDIX_BOX"/>
    <property type="match status" value="1"/>
</dbReference>
<proteinExistence type="evidence at transcript level"/>
<dbReference type="EMBL" id="EF084274">
    <property type="protein sequence ID" value="ABK23596.1"/>
    <property type="molecule type" value="mRNA"/>
</dbReference>